<comment type="caution">
    <text evidence="1">The sequence shown here is derived from an EMBL/GenBank/DDBJ whole genome shotgun (WGS) entry which is preliminary data.</text>
</comment>
<organism evidence="1 2">
    <name type="scientific">Candidatus Liptonbacteria bacterium RIFCSPLOWO2_01_FULL_56_20</name>
    <dbReference type="NCBI Taxonomy" id="1798652"/>
    <lineage>
        <taxon>Bacteria</taxon>
        <taxon>Candidatus Liptoniibacteriota</taxon>
    </lineage>
</organism>
<dbReference type="EMBL" id="MHLC01000026">
    <property type="protein sequence ID" value="OGZ00851.1"/>
    <property type="molecule type" value="Genomic_DNA"/>
</dbReference>
<dbReference type="STRING" id="1798652.A3A43_02550"/>
<reference evidence="1 2" key="1">
    <citation type="journal article" date="2016" name="Nat. Commun.">
        <title>Thousands of microbial genomes shed light on interconnected biogeochemical processes in an aquifer system.</title>
        <authorList>
            <person name="Anantharaman K."/>
            <person name="Brown C.T."/>
            <person name="Hug L.A."/>
            <person name="Sharon I."/>
            <person name="Castelle C.J."/>
            <person name="Probst A.J."/>
            <person name="Thomas B.C."/>
            <person name="Singh A."/>
            <person name="Wilkins M.J."/>
            <person name="Karaoz U."/>
            <person name="Brodie E.L."/>
            <person name="Williams K.H."/>
            <person name="Hubbard S.S."/>
            <person name="Banfield J.F."/>
        </authorList>
    </citation>
    <scope>NUCLEOTIDE SEQUENCE [LARGE SCALE GENOMIC DNA]</scope>
</reference>
<dbReference type="Proteomes" id="UP000178495">
    <property type="component" value="Unassembled WGS sequence"/>
</dbReference>
<gene>
    <name evidence="1" type="ORF">A3A43_02550</name>
</gene>
<evidence type="ECO:0000313" key="2">
    <source>
        <dbReference type="Proteomes" id="UP000178495"/>
    </source>
</evidence>
<name>A0A1G2CJL5_9BACT</name>
<dbReference type="SUPFAM" id="SSF109604">
    <property type="entry name" value="HD-domain/PDEase-like"/>
    <property type="match status" value="1"/>
</dbReference>
<proteinExistence type="predicted"/>
<dbReference type="AlphaFoldDB" id="A0A1G2CJL5"/>
<sequence>MISSHWLGDFDLSGGTGRMSAAGRRERTMDQPVFGVWEIFPKLTEVIRLAHVEYEMGATGHDFGQHTFAVAQVALIIAENEIVGRIAAAAGTCHNADRMLQKRLGVGKRDIPEKHVISLIRGWLEESGEISDADEKKIVRAVLLHSEPNLEDGDEVLVALQDADRVVCSMAENVMTTAQFWTELPAIDPRWLGHDPAAHSYKDPRSVLKHLECRYDWIDPASRVCVRLPKARALLERRVRFLQAYIAEVEDQRAEIGLWPYPLGS</sequence>
<protein>
    <recommendedName>
        <fullName evidence="3">HD/PDEase domain-containing protein</fullName>
    </recommendedName>
</protein>
<evidence type="ECO:0000313" key="1">
    <source>
        <dbReference type="EMBL" id="OGZ00851.1"/>
    </source>
</evidence>
<dbReference type="Gene3D" id="1.10.3210.10">
    <property type="entry name" value="Hypothetical protein af1432"/>
    <property type="match status" value="1"/>
</dbReference>
<evidence type="ECO:0008006" key="3">
    <source>
        <dbReference type="Google" id="ProtNLM"/>
    </source>
</evidence>
<accession>A0A1G2CJL5</accession>